<organism evidence="1 2">
    <name type="scientific">Flavobacterium geliluteum</name>
    <dbReference type="NCBI Taxonomy" id="2816120"/>
    <lineage>
        <taxon>Bacteria</taxon>
        <taxon>Pseudomonadati</taxon>
        <taxon>Bacteroidota</taxon>
        <taxon>Flavobacteriia</taxon>
        <taxon>Flavobacteriales</taxon>
        <taxon>Flavobacteriaceae</taxon>
        <taxon>Flavobacterium</taxon>
    </lineage>
</organism>
<dbReference type="AlphaFoldDB" id="A0A940XH32"/>
<name>A0A940XH32_9FLAO</name>
<accession>A0A940XH32</accession>
<evidence type="ECO:0000313" key="2">
    <source>
        <dbReference type="Proteomes" id="UP000675047"/>
    </source>
</evidence>
<gene>
    <name evidence="1" type="ORF">J3495_16355</name>
</gene>
<protein>
    <submittedName>
        <fullName evidence="1">Uncharacterized protein</fullName>
    </submittedName>
</protein>
<evidence type="ECO:0000313" key="1">
    <source>
        <dbReference type="EMBL" id="MBP4139649.1"/>
    </source>
</evidence>
<keyword evidence="2" id="KW-1185">Reference proteome</keyword>
<dbReference type="EMBL" id="JAGFBV010000031">
    <property type="protein sequence ID" value="MBP4139649.1"/>
    <property type="molecule type" value="Genomic_DNA"/>
</dbReference>
<dbReference type="Proteomes" id="UP000675047">
    <property type="component" value="Unassembled WGS sequence"/>
</dbReference>
<dbReference type="RefSeq" id="WP_210667620.1">
    <property type="nucleotide sequence ID" value="NZ_JAGFBV010000031.1"/>
</dbReference>
<reference evidence="1 2" key="1">
    <citation type="submission" date="2021-03" db="EMBL/GenBank/DDBJ databases">
        <title>Flavobacterium Flabelliformis Sp. Nov. And Flavobacterium Geliluteum Sp. Nov., Two Novel Multidrug Resistant Psychrophilic Species Isolated From Antarctica.</title>
        <authorList>
            <person name="Kralova S."/>
            <person name="Busse H.J."/>
            <person name="Bezdicek M."/>
            <person name="Nykrynova M."/>
            <person name="Kroupova E."/>
            <person name="Krsek D."/>
            <person name="Sedlacek I."/>
        </authorList>
    </citation>
    <scope>NUCLEOTIDE SEQUENCE [LARGE SCALE GENOMIC DNA]</scope>
    <source>
        <strain evidence="1 2">P7388</strain>
    </source>
</reference>
<sequence>MKVNLKLSPSHLNALVHHFPRPPYPPEKSREIKVARSVLDKVIIKFEKKQIEQSRQNSTLFTKPKKMSFSLEYFEGHYLEKFILSVEDYPMSEYDRNVLRLIKTNINQQLS</sequence>
<comment type="caution">
    <text evidence="1">The sequence shown here is derived from an EMBL/GenBank/DDBJ whole genome shotgun (WGS) entry which is preliminary data.</text>
</comment>
<proteinExistence type="predicted"/>